<dbReference type="EMBL" id="BSXW01000249">
    <property type="protein sequence ID" value="GMF16345.1"/>
    <property type="molecule type" value="Genomic_DNA"/>
</dbReference>
<dbReference type="Gene3D" id="3.30.450.40">
    <property type="match status" value="1"/>
</dbReference>
<protein>
    <submittedName>
        <fullName evidence="3">Unnamed protein product</fullName>
    </submittedName>
</protein>
<reference evidence="3" key="1">
    <citation type="submission" date="2023-04" db="EMBL/GenBank/DDBJ databases">
        <title>Phytophthora lilii NBRC 32176.</title>
        <authorList>
            <person name="Ichikawa N."/>
            <person name="Sato H."/>
            <person name="Tonouchi N."/>
        </authorList>
    </citation>
    <scope>NUCLEOTIDE SEQUENCE</scope>
    <source>
        <strain evidence="3">NBRC 32176</strain>
    </source>
</reference>
<comment type="caution">
    <text evidence="3">The sequence shown here is derived from an EMBL/GenBank/DDBJ whole genome shotgun (WGS) entry which is preliminary data.</text>
</comment>
<evidence type="ECO:0000313" key="3">
    <source>
        <dbReference type="EMBL" id="GMF16345.1"/>
    </source>
</evidence>
<dbReference type="PANTHER" id="PTHR23159:SF31">
    <property type="entry name" value="CENTROSOME-ASSOCIATED PROTEIN CEP250 ISOFORM X1"/>
    <property type="match status" value="1"/>
</dbReference>
<feature type="compositionally biased region" description="Polar residues" evidence="2">
    <location>
        <begin position="1831"/>
        <end position="1851"/>
    </location>
</feature>
<feature type="region of interest" description="Disordered" evidence="2">
    <location>
        <begin position="47"/>
        <end position="76"/>
    </location>
</feature>
<gene>
    <name evidence="3" type="ORF">Plil01_000580200</name>
</gene>
<keyword evidence="1" id="KW-0175">Coiled coil</keyword>
<evidence type="ECO:0000256" key="2">
    <source>
        <dbReference type="SAM" id="MobiDB-lite"/>
    </source>
</evidence>
<sequence>MPAEKRHVAGLLGEQEALGTNWKSAQCVTSLYDSYIQLQRENEELREETRRLKQENELRTMQGKQDKLREPEDTRTDELEQEVRLLRSEKLRMEEAHRLELQKLETRAASSEMQHQQLVTKYQERFEFDPLESKRAAMAVKTMQNTLQNVVLEKEELGIRFGELKEQYRKFHREQTEIVRDLKEKIQVFEQQRVRVGRQRVVNALAMWSTNKVQSAWSKWVALAREKRKQEENNEWMISLEHKADERISAIQGNQAAKLAMKLLQQTARRAFFRWREIAWLNLERRRKGTHLADMLSRRSIQRTIRCWHQESQKAKTHRTGLLRLERLLTCHSRHWGMRKWSVHAFRLALAEKEHKLSSLSATMVLQAKAVVDLETALDHARDASTAMVTRHEEEKLAYAASIATHQAAGLAIRQKLGSFFTRQSDRQLLKNIVREWAITAKCLRAWAESRAHRISLRVGIEVMTKLAMKQSLFFMLSSWKERVAELKLESQVRQQQLIQQAWENRLTQTKRDLNFQRECFTGWHQIVLHKRKCAIVVKKCIARLKNGSLARVLGSWRDFVECRKTQRDLLRRWISRCRTSVLQRAWSRWQRQIVLKEQQYLILRLQDERDTELKQLKAEFNEYQRTQQALLEEVKNAQTEQEYALKETEARLQEEARQVQRFSGAIKALFFAREKESTRLRFFKAWHKVVRRSVRNRRVVQALQIKSDARQMFVVLNSWGRFTIQQKRLRAVFITVKGCFTRWWQIQTFDAWKEAKRRSKAVQKFSSLFARNLELFVCRDIFSAWKKIARKNNLLRRTLEQIWLGSVHAKMRQQFAHWVKFTKALAAKEQVEKRNVALTAIRAKVWWKQSMSTMRFCFSEWKTTVTFRKRQRHGERNLALFQQKRVISICFSAWVEFVVTNVREGNRSHVFARWLHKVVRRKLRRAMALWKVVIIRDQLHELLELKELRLAHQEQLQLQREEISLLMLTATETKRKLVDVTDIHDASTTKLLYLTECGLVAKYFNALKLKVMLRRYQLRAIHFCHKNARRRQLAELFSSWYSFSQNCRAMKFAVAEKIKRRHDVLTRAVIHKWHSLANRHRVLTQKQLKLQQRIRTRIIKDRFAEWQQSVYRDRNVRIAMDLLTAITERLKLKIALLSWHQKCLDMRRQSLKKQEKHRKIMQFLMGRQEEALVQTFHSWKDIVQSKKVARSQAQQRYSKKAFSVLSSSWHEWCSTVRTIKRQRQSIICMHIIAKRYYYRVAMSRWRNYRFKSQIALLKSGNNDLISQVAESSRHLQSASMTVDQLSMELTELQNKLVKAESTSSAVALEVSTQEASRNRYLDSLRALNKIMLKQTISIEVSKAFMLWKSLLLIIQRKQRALVTIANIRQRRKRLFAFWLWKVKTLRWRELDSLKTLWGRNNRLAIILRWRKFSSTQAKLRLFLTKRCLVAYSNQCLPLSFAFRLWKTKAAEVAGQNQISTLCAKLRAEQDSSSALFRRLALGKWCWIAYHHRIRQMRAFLSRCYANSTKNNIIRHRRAIEEMQANSDAAIAKVKEQSEAKTLEDMGALSAAEEQLTTGASFQALHTLIRRLFQPTTVKELFVSVASTFAQIIHGSAAVLFLFDPSSNELWTQREENQLIQVPASLGIAGSTLSSGSTLIISDITTDPRFHPMVDQFVLSSLRQDDVTPTLMMASARPTVHAAKSTIGVVSSALVSADGNVYLAQMDLLIVKLTGECITSMQELYMLESKLREVLNERDQLVSAKAELQKRYQHVQDKLESSERNTKDFTKLVVDWKKKLAKWQKVIDEKDRAIAEKTSELENVEKEFDHFRREQRSKQLQSVLNSSSLRTKSATRLTSTSSQLDEYNQSPGKAESLSDRGQISILRADQTRLKSQLVRAEADNLLLVKAISIARTQHGELPRTIQAEVTRVATRVSRRAPSEA</sequence>
<dbReference type="SUPFAM" id="SSF55781">
    <property type="entry name" value="GAF domain-like"/>
    <property type="match status" value="1"/>
</dbReference>
<feature type="coiled-coil region" evidence="1">
    <location>
        <begin position="172"/>
        <end position="199"/>
    </location>
</feature>
<evidence type="ECO:0000256" key="1">
    <source>
        <dbReference type="SAM" id="Coils"/>
    </source>
</evidence>
<accession>A0A9W6WK49</accession>
<dbReference type="InterPro" id="IPR029016">
    <property type="entry name" value="GAF-like_dom_sf"/>
</dbReference>
<dbReference type="PANTHER" id="PTHR23159">
    <property type="entry name" value="CENTROSOMAL PROTEIN 2"/>
    <property type="match status" value="1"/>
</dbReference>
<evidence type="ECO:0000313" key="4">
    <source>
        <dbReference type="Proteomes" id="UP001165083"/>
    </source>
</evidence>
<name>A0A9W6WK49_9STRA</name>
<feature type="coiled-coil region" evidence="1">
    <location>
        <begin position="1727"/>
        <end position="1814"/>
    </location>
</feature>
<feature type="coiled-coil region" evidence="1">
    <location>
        <begin position="1276"/>
        <end position="1303"/>
    </location>
</feature>
<organism evidence="3 4">
    <name type="scientific">Phytophthora lilii</name>
    <dbReference type="NCBI Taxonomy" id="2077276"/>
    <lineage>
        <taxon>Eukaryota</taxon>
        <taxon>Sar</taxon>
        <taxon>Stramenopiles</taxon>
        <taxon>Oomycota</taxon>
        <taxon>Peronosporomycetes</taxon>
        <taxon>Peronosporales</taxon>
        <taxon>Peronosporaceae</taxon>
        <taxon>Phytophthora</taxon>
    </lineage>
</organism>
<proteinExistence type="predicted"/>
<dbReference type="OrthoDB" id="121584at2759"/>
<feature type="coiled-coil region" evidence="1">
    <location>
        <begin position="607"/>
        <end position="666"/>
    </location>
</feature>
<feature type="coiled-coil region" evidence="1">
    <location>
        <begin position="1506"/>
        <end position="1540"/>
    </location>
</feature>
<keyword evidence="4" id="KW-1185">Reference proteome</keyword>
<dbReference type="Proteomes" id="UP001165083">
    <property type="component" value="Unassembled WGS sequence"/>
</dbReference>
<feature type="region of interest" description="Disordered" evidence="2">
    <location>
        <begin position="1831"/>
        <end position="1858"/>
    </location>
</feature>